<name>A0A0S8FW46_UNCW3</name>
<dbReference type="AlphaFoldDB" id="A0A0S8FW46"/>
<comment type="caution">
    <text evidence="1">The sequence shown here is derived from an EMBL/GenBank/DDBJ whole genome shotgun (WGS) entry which is preliminary data.</text>
</comment>
<gene>
    <name evidence="1" type="ORF">AMJ83_04455</name>
</gene>
<accession>A0A0S8FW46</accession>
<dbReference type="EMBL" id="LJUJ01000007">
    <property type="protein sequence ID" value="KPK63932.1"/>
    <property type="molecule type" value="Genomic_DNA"/>
</dbReference>
<dbReference type="Proteomes" id="UP000051373">
    <property type="component" value="Unassembled WGS sequence"/>
</dbReference>
<sequence>MSTWLKFDAKISGQMRTVSINLGIVQYVSIYENMVLFHFSKDEILAVGPEESPAHHKADAETMDLIMQGLRRYKVLTV</sequence>
<organism evidence="1 2">
    <name type="scientific">candidate division WOR_3 bacterium SM23_42</name>
    <dbReference type="NCBI Taxonomy" id="1703779"/>
    <lineage>
        <taxon>Bacteria</taxon>
        <taxon>Bacteria division WOR-3</taxon>
    </lineage>
</organism>
<evidence type="ECO:0000313" key="2">
    <source>
        <dbReference type="Proteomes" id="UP000051373"/>
    </source>
</evidence>
<protein>
    <submittedName>
        <fullName evidence="1">Uncharacterized protein</fullName>
    </submittedName>
</protein>
<proteinExistence type="predicted"/>
<evidence type="ECO:0000313" key="1">
    <source>
        <dbReference type="EMBL" id="KPK63932.1"/>
    </source>
</evidence>
<reference evidence="1 2" key="1">
    <citation type="journal article" date="2015" name="Microbiome">
        <title>Genomic resolution of linkages in carbon, nitrogen, and sulfur cycling among widespread estuary sediment bacteria.</title>
        <authorList>
            <person name="Baker B.J."/>
            <person name="Lazar C.S."/>
            <person name="Teske A.P."/>
            <person name="Dick G.J."/>
        </authorList>
    </citation>
    <scope>NUCLEOTIDE SEQUENCE [LARGE SCALE GENOMIC DNA]</scope>
    <source>
        <strain evidence="1">SM23_42</strain>
    </source>
</reference>